<feature type="compositionally biased region" description="Polar residues" evidence="1">
    <location>
        <begin position="85"/>
        <end position="98"/>
    </location>
</feature>
<gene>
    <name evidence="2" type="ORF">POSPLADRAFT_1148760</name>
</gene>
<proteinExistence type="predicted"/>
<feature type="compositionally biased region" description="Polar residues" evidence="1">
    <location>
        <begin position="35"/>
        <end position="44"/>
    </location>
</feature>
<evidence type="ECO:0000313" key="3">
    <source>
        <dbReference type="Proteomes" id="UP000194127"/>
    </source>
</evidence>
<name>A0A1X6MWH8_9APHY</name>
<dbReference type="GeneID" id="36331169"/>
<keyword evidence="3" id="KW-1185">Reference proteome</keyword>
<dbReference type="RefSeq" id="XP_024337357.1">
    <property type="nucleotide sequence ID" value="XM_024486220.1"/>
</dbReference>
<feature type="compositionally biased region" description="Polar residues" evidence="1">
    <location>
        <begin position="117"/>
        <end position="126"/>
    </location>
</feature>
<dbReference type="EMBL" id="KZ110600">
    <property type="protein sequence ID" value="OSX60563.1"/>
    <property type="molecule type" value="Genomic_DNA"/>
</dbReference>
<dbReference type="AlphaFoldDB" id="A0A1X6MWH8"/>
<feature type="non-terminal residue" evidence="2">
    <location>
        <position position="1"/>
    </location>
</feature>
<evidence type="ECO:0000256" key="1">
    <source>
        <dbReference type="SAM" id="MobiDB-lite"/>
    </source>
</evidence>
<sequence>QPCSNCTPRSITTEEGHYMPIRWVQHPKGPALQYAGTSRSTSRHITPVPSQPASLGTRIPQPVTSTGQRGGDPNLPRGTEAVAQPTATPQAIPQSSLGPQLEGILKSEPRDDPAVTWASSLSAVPSTTPTITTTNSAPRLSSIPPGSNVDPHPHSS</sequence>
<dbReference type="Proteomes" id="UP000194127">
    <property type="component" value="Unassembled WGS sequence"/>
</dbReference>
<protein>
    <submittedName>
        <fullName evidence="2">Uncharacterized protein</fullName>
    </submittedName>
</protein>
<organism evidence="2 3">
    <name type="scientific">Postia placenta MAD-698-R-SB12</name>
    <dbReference type="NCBI Taxonomy" id="670580"/>
    <lineage>
        <taxon>Eukaryota</taxon>
        <taxon>Fungi</taxon>
        <taxon>Dikarya</taxon>
        <taxon>Basidiomycota</taxon>
        <taxon>Agaricomycotina</taxon>
        <taxon>Agaricomycetes</taxon>
        <taxon>Polyporales</taxon>
        <taxon>Adustoporiaceae</taxon>
        <taxon>Rhodonia</taxon>
    </lineage>
</organism>
<evidence type="ECO:0000313" key="2">
    <source>
        <dbReference type="EMBL" id="OSX60563.1"/>
    </source>
</evidence>
<reference evidence="2 3" key="1">
    <citation type="submission" date="2017-04" db="EMBL/GenBank/DDBJ databases">
        <title>Genome Sequence of the Model Brown-Rot Fungus Postia placenta SB12.</title>
        <authorList>
            <consortium name="DOE Joint Genome Institute"/>
            <person name="Gaskell J."/>
            <person name="Kersten P."/>
            <person name="Larrondo L.F."/>
            <person name="Canessa P."/>
            <person name="Martinez D."/>
            <person name="Hibbett D."/>
            <person name="Schmoll M."/>
            <person name="Kubicek C.P."/>
            <person name="Martinez A.T."/>
            <person name="Yadav J."/>
            <person name="Master E."/>
            <person name="Magnuson J.K."/>
            <person name="James T."/>
            <person name="Yaver D."/>
            <person name="Berka R."/>
            <person name="Labutti K."/>
            <person name="Lipzen A."/>
            <person name="Aerts A."/>
            <person name="Barry K."/>
            <person name="Henrissat B."/>
            <person name="Blanchette R."/>
            <person name="Grigoriev I."/>
            <person name="Cullen D."/>
        </authorList>
    </citation>
    <scope>NUCLEOTIDE SEQUENCE [LARGE SCALE GENOMIC DNA]</scope>
    <source>
        <strain evidence="2 3">MAD-698-R-SB12</strain>
    </source>
</reference>
<accession>A0A1X6MWH8</accession>
<feature type="region of interest" description="Disordered" evidence="1">
    <location>
        <begin position="29"/>
        <end position="156"/>
    </location>
</feature>